<accession>A0AA39PJG4</accession>
<gene>
    <name evidence="1" type="ORF">EDD18DRAFT_1361107</name>
</gene>
<sequence>MNLTTFNINPFDYQTTPWMLGQRAPSGGYQVPIQQFNSSGFRLPLQGPSHAGLPPPYLAGQPILNRNDHPMYFGSAILDKSVHPCKIEYNMHQLPSPCTVVLDNTVISHKGRYDLLQFNPDAMELVLASEGRIPAGRRPIKGGYEEDGMPLYHGIAVYPRDGQRIPGKTSPRLHGCEYCWGDDVHLATDYEILCWK</sequence>
<dbReference type="AlphaFoldDB" id="A0AA39PJG4"/>
<dbReference type="Proteomes" id="UP001175228">
    <property type="component" value="Unassembled WGS sequence"/>
</dbReference>
<reference evidence="1" key="1">
    <citation type="submission" date="2023-06" db="EMBL/GenBank/DDBJ databases">
        <authorList>
            <consortium name="Lawrence Berkeley National Laboratory"/>
            <person name="Ahrendt S."/>
            <person name="Sahu N."/>
            <person name="Indic B."/>
            <person name="Wong-Bajracharya J."/>
            <person name="Merenyi Z."/>
            <person name="Ke H.-M."/>
            <person name="Monk M."/>
            <person name="Kocsube S."/>
            <person name="Drula E."/>
            <person name="Lipzen A."/>
            <person name="Balint B."/>
            <person name="Henrissat B."/>
            <person name="Andreopoulos B."/>
            <person name="Martin F.M."/>
            <person name="Harder C.B."/>
            <person name="Rigling D."/>
            <person name="Ford K.L."/>
            <person name="Foster G.D."/>
            <person name="Pangilinan J."/>
            <person name="Papanicolaou A."/>
            <person name="Barry K."/>
            <person name="LaButti K."/>
            <person name="Viragh M."/>
            <person name="Koriabine M."/>
            <person name="Yan M."/>
            <person name="Riley R."/>
            <person name="Champramary S."/>
            <person name="Plett K.L."/>
            <person name="Tsai I.J."/>
            <person name="Slot J."/>
            <person name="Sipos G."/>
            <person name="Plett J."/>
            <person name="Nagy L.G."/>
            <person name="Grigoriev I.V."/>
        </authorList>
    </citation>
    <scope>NUCLEOTIDE SEQUENCE</scope>
    <source>
        <strain evidence="1">HWK02</strain>
    </source>
</reference>
<protein>
    <submittedName>
        <fullName evidence="1">Uncharacterized protein</fullName>
    </submittedName>
</protein>
<dbReference type="EMBL" id="JAUEPU010000051">
    <property type="protein sequence ID" value="KAK0485418.1"/>
    <property type="molecule type" value="Genomic_DNA"/>
</dbReference>
<keyword evidence="2" id="KW-1185">Reference proteome</keyword>
<organism evidence="1 2">
    <name type="scientific">Armillaria luteobubalina</name>
    <dbReference type="NCBI Taxonomy" id="153913"/>
    <lineage>
        <taxon>Eukaryota</taxon>
        <taxon>Fungi</taxon>
        <taxon>Dikarya</taxon>
        <taxon>Basidiomycota</taxon>
        <taxon>Agaricomycotina</taxon>
        <taxon>Agaricomycetes</taxon>
        <taxon>Agaricomycetidae</taxon>
        <taxon>Agaricales</taxon>
        <taxon>Marasmiineae</taxon>
        <taxon>Physalacriaceae</taxon>
        <taxon>Armillaria</taxon>
    </lineage>
</organism>
<comment type="caution">
    <text evidence="1">The sequence shown here is derived from an EMBL/GenBank/DDBJ whole genome shotgun (WGS) entry which is preliminary data.</text>
</comment>
<proteinExistence type="predicted"/>
<evidence type="ECO:0000313" key="1">
    <source>
        <dbReference type="EMBL" id="KAK0485418.1"/>
    </source>
</evidence>
<dbReference type="InterPro" id="IPR006616">
    <property type="entry name" value="DM9_repeat"/>
</dbReference>
<name>A0AA39PJG4_9AGAR</name>
<dbReference type="Pfam" id="PF11901">
    <property type="entry name" value="DM9"/>
    <property type="match status" value="1"/>
</dbReference>
<evidence type="ECO:0000313" key="2">
    <source>
        <dbReference type="Proteomes" id="UP001175228"/>
    </source>
</evidence>